<protein>
    <submittedName>
        <fullName evidence="2">Uncharacterized conserved protein</fullName>
    </submittedName>
</protein>
<dbReference type="InterPro" id="IPR043714">
    <property type="entry name" value="DUF5655"/>
</dbReference>
<name>A0A380JRT7_9STRE</name>
<dbReference type="Pfam" id="PF18899">
    <property type="entry name" value="DUF5655"/>
    <property type="match status" value="1"/>
</dbReference>
<evidence type="ECO:0000313" key="2">
    <source>
        <dbReference type="EMBL" id="SUN47677.1"/>
    </source>
</evidence>
<organism evidence="2 3">
    <name type="scientific">Streptococcus equi subsp. equi</name>
    <dbReference type="NCBI Taxonomy" id="148942"/>
    <lineage>
        <taxon>Bacteria</taxon>
        <taxon>Bacillati</taxon>
        <taxon>Bacillota</taxon>
        <taxon>Bacilli</taxon>
        <taxon>Lactobacillales</taxon>
        <taxon>Streptococcaceae</taxon>
        <taxon>Streptococcus</taxon>
    </lineage>
</organism>
<dbReference type="Gene3D" id="3.40.1350.10">
    <property type="match status" value="1"/>
</dbReference>
<sequence>MGIFQIKNKQLERLEEAPFKLERELQLLFESHLEQITGLEFISSEFSIQNQRLDTLAFDNENQSFVIIEYKRFTNYSVLDQGISYLSTLLKYKADVILEYQAQTGKLLTKKAVDWSQSKVAFVSPFFTPFQKQAVDFKDLNIELWEVKRFAEGILVVNGITRSANAPSIKTTTKKPTDQQLELLKEIITYTEEDHFTGKSEEILEYYQEFKQAIFQLTPDITLDPKKFYIAFKRNKRNIVDIEIRKKHLKIYLNTKYGDIEDSRGLARNVANIGHYGNGDYQLIVKDTKDLEYIMSLVKQIL</sequence>
<proteinExistence type="predicted"/>
<feature type="domain" description="DUF5655" evidence="1">
    <location>
        <begin position="192"/>
        <end position="300"/>
    </location>
</feature>
<dbReference type="AlphaFoldDB" id="A0A380JRT7"/>
<dbReference type="InterPro" id="IPR011856">
    <property type="entry name" value="tRNA_endonuc-like_dom_sf"/>
</dbReference>
<evidence type="ECO:0000259" key="1">
    <source>
        <dbReference type="Pfam" id="PF18899"/>
    </source>
</evidence>
<dbReference type="Proteomes" id="UP000254461">
    <property type="component" value="Unassembled WGS sequence"/>
</dbReference>
<reference evidence="2 3" key="1">
    <citation type="submission" date="2018-06" db="EMBL/GenBank/DDBJ databases">
        <authorList>
            <consortium name="Pathogen Informatics"/>
            <person name="Doyle S."/>
        </authorList>
    </citation>
    <scope>NUCLEOTIDE SEQUENCE [LARGE SCALE GENOMIC DNA]</scope>
    <source>
        <strain evidence="2 3">NCTC12092</strain>
    </source>
</reference>
<accession>A0A380JRT7</accession>
<evidence type="ECO:0000313" key="3">
    <source>
        <dbReference type="Proteomes" id="UP000254461"/>
    </source>
</evidence>
<dbReference type="RefSeq" id="WP_037579234.1">
    <property type="nucleotide sequence ID" value="NZ_UHFF01000002.1"/>
</dbReference>
<gene>
    <name evidence="2" type="ORF">NCTC12092_01508</name>
</gene>
<dbReference type="EMBL" id="UHFF01000002">
    <property type="protein sequence ID" value="SUN47677.1"/>
    <property type="molecule type" value="Genomic_DNA"/>
</dbReference>
<dbReference type="GO" id="GO:0003676">
    <property type="term" value="F:nucleic acid binding"/>
    <property type="evidence" value="ECO:0007669"/>
    <property type="project" value="InterPro"/>
</dbReference>